<dbReference type="InterPro" id="IPR014710">
    <property type="entry name" value="RmlC-like_jellyroll"/>
</dbReference>
<sequence length="226" mass="24994">MMEILKFNDLEKGGFAGLKERQFVTDRRVFKHARKQTFDGLGNFVYLADANFKAKGETGMHPHREIDVISVMVDGRISHEGSLEHGKGLSAGYTQVQRGGGEGFAHNEINPDNQENHMIQLWVLPDEAGEPAGYKVYQPQVGKLQHIYGGSKKQNATFYSRTSIAVANLKAGQTVQHTGEALVFLSKGEGIFNNQKIKARTAIKTTDGVDFIADKDAQLIVVYLTK</sequence>
<protein>
    <submittedName>
        <fullName evidence="4">Pirin family protein</fullName>
    </submittedName>
</protein>
<dbReference type="Proteomes" id="UP001248581">
    <property type="component" value="Chromosome"/>
</dbReference>
<dbReference type="RefSeq" id="WP_348387928.1">
    <property type="nucleotide sequence ID" value="NZ_CP134146.1"/>
</dbReference>
<evidence type="ECO:0000256" key="2">
    <source>
        <dbReference type="RuleBase" id="RU003457"/>
    </source>
</evidence>
<dbReference type="EMBL" id="CP134146">
    <property type="protein sequence ID" value="WNC68774.1"/>
    <property type="molecule type" value="Genomic_DNA"/>
</dbReference>
<dbReference type="Gene3D" id="2.60.120.10">
    <property type="entry name" value="Jelly Rolls"/>
    <property type="match status" value="1"/>
</dbReference>
<dbReference type="InterPro" id="IPR012093">
    <property type="entry name" value="Pirin"/>
</dbReference>
<evidence type="ECO:0000313" key="4">
    <source>
        <dbReference type="EMBL" id="WNC68774.1"/>
    </source>
</evidence>
<accession>A0ABY9TIX2</accession>
<dbReference type="InterPro" id="IPR003829">
    <property type="entry name" value="Pirin_N_dom"/>
</dbReference>
<evidence type="ECO:0000256" key="1">
    <source>
        <dbReference type="ARBA" id="ARBA00008416"/>
    </source>
</evidence>
<dbReference type="PANTHER" id="PTHR43212:SF3">
    <property type="entry name" value="QUERCETIN 2,3-DIOXYGENASE"/>
    <property type="match status" value="1"/>
</dbReference>
<proteinExistence type="inferred from homology"/>
<evidence type="ECO:0000259" key="3">
    <source>
        <dbReference type="Pfam" id="PF02678"/>
    </source>
</evidence>
<comment type="similarity">
    <text evidence="1 2">Belongs to the pirin family.</text>
</comment>
<evidence type="ECO:0000313" key="5">
    <source>
        <dbReference type="Proteomes" id="UP001248581"/>
    </source>
</evidence>
<name>A0ABY9TIX2_9GAMM</name>
<gene>
    <name evidence="4" type="ORF">RI845_01170</name>
</gene>
<feature type="domain" description="Pirin N-terminal" evidence="3">
    <location>
        <begin position="55"/>
        <end position="123"/>
    </location>
</feature>
<reference evidence="5" key="1">
    <citation type="submission" date="2023-09" db="EMBL/GenBank/DDBJ databases">
        <authorList>
            <person name="Li S."/>
            <person name="Li X."/>
            <person name="Zhang C."/>
            <person name="Zhao Z."/>
        </authorList>
    </citation>
    <scope>NUCLEOTIDE SEQUENCE [LARGE SCALE GENOMIC DNA]</scope>
    <source>
        <strain evidence="5">SQ345</strain>
    </source>
</reference>
<dbReference type="Pfam" id="PF02678">
    <property type="entry name" value="Pirin"/>
    <property type="match status" value="1"/>
</dbReference>
<dbReference type="SUPFAM" id="SSF51182">
    <property type="entry name" value="RmlC-like cupins"/>
    <property type="match status" value="1"/>
</dbReference>
<keyword evidence="5" id="KW-1185">Reference proteome</keyword>
<dbReference type="InterPro" id="IPR011051">
    <property type="entry name" value="RmlC_Cupin_sf"/>
</dbReference>
<organism evidence="4 5">
    <name type="scientific">Thalassotalea nanhaiensis</name>
    <dbReference type="NCBI Taxonomy" id="3065648"/>
    <lineage>
        <taxon>Bacteria</taxon>
        <taxon>Pseudomonadati</taxon>
        <taxon>Pseudomonadota</taxon>
        <taxon>Gammaproteobacteria</taxon>
        <taxon>Alteromonadales</taxon>
        <taxon>Colwelliaceae</taxon>
        <taxon>Thalassotalea</taxon>
    </lineage>
</organism>
<dbReference type="PANTHER" id="PTHR43212">
    <property type="entry name" value="QUERCETIN 2,3-DIOXYGENASE"/>
    <property type="match status" value="1"/>
</dbReference>